<protein>
    <submittedName>
        <fullName evidence="1">Uncharacterized protein</fullName>
    </submittedName>
</protein>
<evidence type="ECO:0000313" key="1">
    <source>
        <dbReference type="EMBL" id="KWX11546.1"/>
    </source>
</evidence>
<organism evidence="1 2">
    <name type="scientific">Giardia duodenalis assemblage B</name>
    <dbReference type="NCBI Taxonomy" id="1394984"/>
    <lineage>
        <taxon>Eukaryota</taxon>
        <taxon>Metamonada</taxon>
        <taxon>Diplomonadida</taxon>
        <taxon>Hexamitidae</taxon>
        <taxon>Giardiinae</taxon>
        <taxon>Giardia</taxon>
    </lineage>
</organism>
<proteinExistence type="predicted"/>
<dbReference type="OrthoDB" id="10258421at2759"/>
<comment type="caution">
    <text evidence="1">The sequence shown here is derived from an EMBL/GenBank/DDBJ whole genome shotgun (WGS) entry which is preliminary data.</text>
</comment>
<gene>
    <name evidence="1" type="ORF">QR46_4485</name>
</gene>
<accession>A0A132NND1</accession>
<dbReference type="EMBL" id="JXTI01000175">
    <property type="protein sequence ID" value="KWX11546.1"/>
    <property type="molecule type" value="Genomic_DNA"/>
</dbReference>
<dbReference type="AlphaFoldDB" id="A0A132NND1"/>
<name>A0A132NND1_GIAIN</name>
<evidence type="ECO:0000313" key="2">
    <source>
        <dbReference type="Proteomes" id="UP000070089"/>
    </source>
</evidence>
<reference evidence="1 2" key="1">
    <citation type="journal article" date="2015" name="Mol. Biochem. Parasitol.">
        <title>Identification of polymorphic genes for use in assemblage B genotyping assays through comparative genomics of multiple assemblage B Giardia duodenalis isolates.</title>
        <authorList>
            <person name="Wielinga C."/>
            <person name="Thompson R.C."/>
            <person name="Monis P."/>
            <person name="Ryan U."/>
        </authorList>
    </citation>
    <scope>NUCLEOTIDE SEQUENCE [LARGE SCALE GENOMIC DNA]</scope>
    <source>
        <strain evidence="1 2">BAH15c1</strain>
    </source>
</reference>
<dbReference type="VEuPathDB" id="GiardiaDB:QR46_4485"/>
<dbReference type="Proteomes" id="UP000070089">
    <property type="component" value="Unassembled WGS sequence"/>
</dbReference>
<sequence>MAHSSLLNESLFPCSGISIVSSMVQGEEEALGRMVDVSDNASRRSVQEYVHSQKVQQSGYFTALLNSSYICEAEKRELNVNSTTSLKAPTSSFSCETASMDNKHTKMNPFTNKCGYREALFTEESTFNEDTDLERLWAELGIPIDEQDAVRAYFSMEKQNTRRYNCYISKVKELAGYRRIYISLTLLYERLTVELNSVLCNIVGRDTLSTERKNPESILALLNLYRLLAMALMALTELARAVCGIPVSLPYLNAREVRSATLTQQLLSARLLSPERVHALLSINGRTIELASVEQFFLECETWHCAGIAEHALLIACIPDPLMETIDTSLAETFAWYFHLITNTTETLFDEMESLLESWTKRLNLPEVSVSVLVTLSSNFQLEHYVLMVLEEERAITNLEMQLDEMQFRNPDGVFFTIPICEGTNCHTTIAPCSSSELGAPNAPLLGHSSALRDSL</sequence>